<evidence type="ECO:0000313" key="3">
    <source>
        <dbReference type="Proteomes" id="UP000501427"/>
    </source>
</evidence>
<keyword evidence="1" id="KW-0175">Coiled coil</keyword>
<evidence type="ECO:0000313" key="2">
    <source>
        <dbReference type="EMBL" id="QJT20059.1"/>
    </source>
</evidence>
<accession>A0A6M4Y549</accession>
<dbReference type="AlphaFoldDB" id="A0A6M4Y549"/>
<name>A0A6M4Y549_AERME</name>
<dbReference type="EMBL" id="CP038441">
    <property type="protein sequence ID" value="QJT20059.1"/>
    <property type="molecule type" value="Genomic_DNA"/>
</dbReference>
<gene>
    <name evidence="2" type="ORF">E4184_00110</name>
</gene>
<reference evidence="2 3" key="1">
    <citation type="submission" date="2019-03" db="EMBL/GenBank/DDBJ databases">
        <title>Novel transposon Tn6433 accelerates the dissemination of tet(E) in Aeromonas from aerobic biofilm under oxytetracycline stress.</title>
        <authorList>
            <person name="Shi Y."/>
            <person name="Tian Z."/>
            <person name="Zhang Y."/>
            <person name="Zhang H."/>
            <person name="Yang M."/>
        </authorList>
    </citation>
    <scope>NUCLEOTIDE SEQUENCE [LARGE SCALE GENOMIC DNA]</scope>
    <source>
        <strain evidence="2 3">T0.1-19</strain>
    </source>
</reference>
<feature type="coiled-coil region" evidence="1">
    <location>
        <begin position="77"/>
        <end position="146"/>
    </location>
</feature>
<organism evidence="2 3">
    <name type="scientific">Aeromonas media</name>
    <dbReference type="NCBI Taxonomy" id="651"/>
    <lineage>
        <taxon>Bacteria</taxon>
        <taxon>Pseudomonadati</taxon>
        <taxon>Pseudomonadota</taxon>
        <taxon>Gammaproteobacteria</taxon>
        <taxon>Aeromonadales</taxon>
        <taxon>Aeromonadaceae</taxon>
        <taxon>Aeromonas</taxon>
    </lineage>
</organism>
<protein>
    <submittedName>
        <fullName evidence="2">Uncharacterized protein</fullName>
    </submittedName>
</protein>
<evidence type="ECO:0000256" key="1">
    <source>
        <dbReference type="SAM" id="Coils"/>
    </source>
</evidence>
<proteinExistence type="predicted"/>
<dbReference type="Proteomes" id="UP000501427">
    <property type="component" value="Chromosome"/>
</dbReference>
<sequence length="155" mass="17735">MNKSENTLMVLEAALERIIQGQPKRIPKSRKLSVRAVEEEANLGNGSGYYYPGFVEKVKQVKADIAESKGEYIQPEIQSVRNKLNEQKRIKQNYKDKFEAEREKLALFAASQHHLNDKLVQALARVDELEFENANLKAELVKLKRSKVVPISNKN</sequence>
<dbReference type="RefSeq" id="WP_103251823.1">
    <property type="nucleotide sequence ID" value="NZ_CAWPJG010000001.1"/>
</dbReference>